<sequence length="412" mass="46759">MAPSPSETSDLTSANLDSCPAIPGTAPVYKGSRSDSQWTFEIAHLSENRILHKDILCCDCCAGYFEQVFIEAHGRGNWLGSLPIVEYKEKKTAYDKRLEIFRNDISMHTNVQILVAQLIEASERLRGRRLPPVPACHNKRNTALALDWVCADLLKNFEYGQNKLDWFGMEHRPVVRGTVIKDYDDTMASHLEGEFNETRCADVKLYEYPLRGFINILRAAELVGISPKARHQAARYRYMYYLAQTWASKQPEKRRQLMNDFPNCLEQYDDEDEETDTENVTEISPSIRSHRSPTLILEEEAPEEFVCCHSITDSDIEPGAPSIDPPGSTAAPMCGDEPILSLPVSRIRGTTLLPDHIYALMQSAQEFHCLGFKKTEKWVGISTALFLYTFFYVAKDWLKSPGDTKFQLDGTL</sequence>
<dbReference type="AlphaFoldDB" id="A0AAJ0HPM0"/>
<reference evidence="1" key="1">
    <citation type="journal article" date="2023" name="Mol. Phylogenet. Evol.">
        <title>Genome-scale phylogeny and comparative genomics of the fungal order Sordariales.</title>
        <authorList>
            <person name="Hensen N."/>
            <person name="Bonometti L."/>
            <person name="Westerberg I."/>
            <person name="Brannstrom I.O."/>
            <person name="Guillou S."/>
            <person name="Cros-Aarteil S."/>
            <person name="Calhoun S."/>
            <person name="Haridas S."/>
            <person name="Kuo A."/>
            <person name="Mondo S."/>
            <person name="Pangilinan J."/>
            <person name="Riley R."/>
            <person name="LaButti K."/>
            <person name="Andreopoulos B."/>
            <person name="Lipzen A."/>
            <person name="Chen C."/>
            <person name="Yan M."/>
            <person name="Daum C."/>
            <person name="Ng V."/>
            <person name="Clum A."/>
            <person name="Steindorff A."/>
            <person name="Ohm R.A."/>
            <person name="Martin F."/>
            <person name="Silar P."/>
            <person name="Natvig D.O."/>
            <person name="Lalanne C."/>
            <person name="Gautier V."/>
            <person name="Ament-Velasquez S.L."/>
            <person name="Kruys A."/>
            <person name="Hutchinson M.I."/>
            <person name="Powell A.J."/>
            <person name="Barry K."/>
            <person name="Miller A.N."/>
            <person name="Grigoriev I.V."/>
            <person name="Debuchy R."/>
            <person name="Gladieux P."/>
            <person name="Hiltunen Thoren M."/>
            <person name="Johannesson H."/>
        </authorList>
    </citation>
    <scope>NUCLEOTIDE SEQUENCE</scope>
    <source>
        <strain evidence="1">CBS 955.72</strain>
    </source>
</reference>
<evidence type="ECO:0000313" key="1">
    <source>
        <dbReference type="EMBL" id="KAK3359041.1"/>
    </source>
</evidence>
<protein>
    <submittedName>
        <fullName evidence="1">Uncharacterized protein</fullName>
    </submittedName>
</protein>
<comment type="caution">
    <text evidence="1">The sequence shown here is derived from an EMBL/GenBank/DDBJ whole genome shotgun (WGS) entry which is preliminary data.</text>
</comment>
<dbReference type="Proteomes" id="UP001275084">
    <property type="component" value="Unassembled WGS sequence"/>
</dbReference>
<gene>
    <name evidence="1" type="ORF">B0T25DRAFT_564092</name>
</gene>
<evidence type="ECO:0000313" key="2">
    <source>
        <dbReference type="Proteomes" id="UP001275084"/>
    </source>
</evidence>
<proteinExistence type="predicted"/>
<dbReference type="EMBL" id="JAUIQD010000002">
    <property type="protein sequence ID" value="KAK3359041.1"/>
    <property type="molecule type" value="Genomic_DNA"/>
</dbReference>
<name>A0AAJ0HPM0_9PEZI</name>
<reference evidence="1" key="2">
    <citation type="submission" date="2023-06" db="EMBL/GenBank/DDBJ databases">
        <authorList>
            <consortium name="Lawrence Berkeley National Laboratory"/>
            <person name="Haridas S."/>
            <person name="Hensen N."/>
            <person name="Bonometti L."/>
            <person name="Westerberg I."/>
            <person name="Brannstrom I.O."/>
            <person name="Guillou S."/>
            <person name="Cros-Aarteil S."/>
            <person name="Calhoun S."/>
            <person name="Kuo A."/>
            <person name="Mondo S."/>
            <person name="Pangilinan J."/>
            <person name="Riley R."/>
            <person name="Labutti K."/>
            <person name="Andreopoulos B."/>
            <person name="Lipzen A."/>
            <person name="Chen C."/>
            <person name="Yanf M."/>
            <person name="Daum C."/>
            <person name="Ng V."/>
            <person name="Clum A."/>
            <person name="Steindorff A."/>
            <person name="Ohm R."/>
            <person name="Martin F."/>
            <person name="Silar P."/>
            <person name="Natvig D."/>
            <person name="Lalanne C."/>
            <person name="Gautier V."/>
            <person name="Ament-Velasquez S.L."/>
            <person name="Kruys A."/>
            <person name="Hutchinson M.I."/>
            <person name="Powell A.J."/>
            <person name="Barry K."/>
            <person name="Miller A.N."/>
            <person name="Grigoriev I.V."/>
            <person name="Debuchy R."/>
            <person name="Gladieux P."/>
            <person name="Thoren M.H."/>
            <person name="Johannesson H."/>
        </authorList>
    </citation>
    <scope>NUCLEOTIDE SEQUENCE</scope>
    <source>
        <strain evidence="1">CBS 955.72</strain>
    </source>
</reference>
<organism evidence="1 2">
    <name type="scientific">Lasiosphaeria hispida</name>
    <dbReference type="NCBI Taxonomy" id="260671"/>
    <lineage>
        <taxon>Eukaryota</taxon>
        <taxon>Fungi</taxon>
        <taxon>Dikarya</taxon>
        <taxon>Ascomycota</taxon>
        <taxon>Pezizomycotina</taxon>
        <taxon>Sordariomycetes</taxon>
        <taxon>Sordariomycetidae</taxon>
        <taxon>Sordariales</taxon>
        <taxon>Lasiosphaeriaceae</taxon>
        <taxon>Lasiosphaeria</taxon>
    </lineage>
</organism>
<accession>A0AAJ0HPM0</accession>
<keyword evidence="2" id="KW-1185">Reference proteome</keyword>